<feature type="domain" description="D-isomer specific 2-hydroxyacid dehydrogenase NAD-binding" evidence="7">
    <location>
        <begin position="128"/>
        <end position="319"/>
    </location>
</feature>
<dbReference type="GO" id="GO:0001221">
    <property type="term" value="F:transcription coregulator binding"/>
    <property type="evidence" value="ECO:0007669"/>
    <property type="project" value="TreeGrafter"/>
</dbReference>
<dbReference type="GO" id="GO:0003714">
    <property type="term" value="F:transcription corepressor activity"/>
    <property type="evidence" value="ECO:0007669"/>
    <property type="project" value="InterPro"/>
</dbReference>
<dbReference type="InterPro" id="IPR006140">
    <property type="entry name" value="D-isomer_DH_NAD-bd"/>
</dbReference>
<dbReference type="PANTHER" id="PTHR46029">
    <property type="entry name" value="C-TERMINAL-BINDING PROTEIN"/>
    <property type="match status" value="1"/>
</dbReference>
<dbReference type="GO" id="GO:0005634">
    <property type="term" value="C:nucleus"/>
    <property type="evidence" value="ECO:0007669"/>
    <property type="project" value="UniProtKB-SubCell"/>
</dbReference>
<dbReference type="InterPro" id="IPR043322">
    <property type="entry name" value="CtBP"/>
</dbReference>
<keyword evidence="3 5" id="KW-0560">Oxidoreductase</keyword>
<evidence type="ECO:0000313" key="9">
    <source>
        <dbReference type="Proteomes" id="UP001147760"/>
    </source>
</evidence>
<dbReference type="GO" id="GO:0051287">
    <property type="term" value="F:NAD binding"/>
    <property type="evidence" value="ECO:0007669"/>
    <property type="project" value="InterPro"/>
</dbReference>
<protein>
    <recommendedName>
        <fullName evidence="10">C-terminal binding protein</fullName>
    </recommendedName>
</protein>
<dbReference type="Gene3D" id="3.40.50.720">
    <property type="entry name" value="NAD(P)-binding Rossmann-like Domain"/>
    <property type="match status" value="2"/>
</dbReference>
<dbReference type="AlphaFoldDB" id="A0A9X0BK72"/>
<keyword evidence="9" id="KW-1185">Reference proteome</keyword>
<evidence type="ECO:0000259" key="7">
    <source>
        <dbReference type="Pfam" id="PF02826"/>
    </source>
</evidence>
<dbReference type="InterPro" id="IPR036291">
    <property type="entry name" value="NAD(P)-bd_dom_sf"/>
</dbReference>
<dbReference type="PROSITE" id="PS00671">
    <property type="entry name" value="D_2_HYDROXYACID_DH_3"/>
    <property type="match status" value="1"/>
</dbReference>
<dbReference type="Proteomes" id="UP001147760">
    <property type="component" value="Unassembled WGS sequence"/>
</dbReference>
<dbReference type="Pfam" id="PF00389">
    <property type="entry name" value="2-Hacid_dh"/>
    <property type="match status" value="1"/>
</dbReference>
<comment type="caution">
    <text evidence="8">The sequence shown here is derived from an EMBL/GenBank/DDBJ whole genome shotgun (WGS) entry which is preliminary data.</text>
</comment>
<evidence type="ECO:0008006" key="10">
    <source>
        <dbReference type="Google" id="ProtNLM"/>
    </source>
</evidence>
<evidence type="ECO:0000259" key="6">
    <source>
        <dbReference type="Pfam" id="PF00389"/>
    </source>
</evidence>
<proteinExistence type="inferred from homology"/>
<evidence type="ECO:0000256" key="1">
    <source>
        <dbReference type="ARBA" id="ARBA00004123"/>
    </source>
</evidence>
<comment type="subcellular location">
    <subcellularLocation>
        <location evidence="1">Nucleus</location>
    </subcellularLocation>
</comment>
<dbReference type="SUPFAM" id="SSF51735">
    <property type="entry name" value="NAD(P)-binding Rossmann-fold domains"/>
    <property type="match status" value="1"/>
</dbReference>
<evidence type="ECO:0000313" key="8">
    <source>
        <dbReference type="EMBL" id="KAJ5470078.1"/>
    </source>
</evidence>
<comment type="similarity">
    <text evidence="2 5">Belongs to the D-isomer specific 2-hydroxyacid dehydrogenase family.</text>
</comment>
<name>A0A9X0BK72_9EURO</name>
<dbReference type="GO" id="GO:0003713">
    <property type="term" value="F:transcription coactivator activity"/>
    <property type="evidence" value="ECO:0007669"/>
    <property type="project" value="TreeGrafter"/>
</dbReference>
<reference evidence="8" key="2">
    <citation type="journal article" date="2023" name="IMA Fungus">
        <title>Comparative genomic study of the Penicillium genus elucidates a diverse pangenome and 15 lateral gene transfer events.</title>
        <authorList>
            <person name="Petersen C."/>
            <person name="Sorensen T."/>
            <person name="Nielsen M.R."/>
            <person name="Sondergaard T.E."/>
            <person name="Sorensen J.L."/>
            <person name="Fitzpatrick D.A."/>
            <person name="Frisvad J.C."/>
            <person name="Nielsen K.L."/>
        </authorList>
    </citation>
    <scope>NUCLEOTIDE SEQUENCE</scope>
    <source>
        <strain evidence="8">IBT 17660</strain>
    </source>
</reference>
<feature type="domain" description="D-isomer specific 2-hydroxyacid dehydrogenase catalytic" evidence="6">
    <location>
        <begin position="58"/>
        <end position="336"/>
    </location>
</feature>
<evidence type="ECO:0000256" key="3">
    <source>
        <dbReference type="ARBA" id="ARBA00023002"/>
    </source>
</evidence>
<dbReference type="GO" id="GO:0006357">
    <property type="term" value="P:regulation of transcription by RNA polymerase II"/>
    <property type="evidence" value="ECO:0007669"/>
    <property type="project" value="TreeGrafter"/>
</dbReference>
<dbReference type="PANTHER" id="PTHR46029:SF7">
    <property type="entry name" value="C-TERMINAL-BINDING PROTEIN"/>
    <property type="match status" value="1"/>
</dbReference>
<dbReference type="InterPro" id="IPR051638">
    <property type="entry name" value="CTBP_dehydrogenase"/>
</dbReference>
<dbReference type="EMBL" id="JAPWDO010000005">
    <property type="protein sequence ID" value="KAJ5470078.1"/>
    <property type="molecule type" value="Genomic_DNA"/>
</dbReference>
<dbReference type="OrthoDB" id="298012at2759"/>
<gene>
    <name evidence="8" type="ORF">N7530_007435</name>
</gene>
<dbReference type="InterPro" id="IPR029753">
    <property type="entry name" value="D-isomer_DH_CS"/>
</dbReference>
<dbReference type="GO" id="GO:0016616">
    <property type="term" value="F:oxidoreductase activity, acting on the CH-OH group of donors, NAD or NADP as acceptor"/>
    <property type="evidence" value="ECO:0007669"/>
    <property type="project" value="InterPro"/>
</dbReference>
<evidence type="ECO:0000256" key="4">
    <source>
        <dbReference type="ARBA" id="ARBA00023242"/>
    </source>
</evidence>
<organism evidence="8 9">
    <name type="scientific">Penicillium desertorum</name>
    <dbReference type="NCBI Taxonomy" id="1303715"/>
    <lineage>
        <taxon>Eukaryota</taxon>
        <taxon>Fungi</taxon>
        <taxon>Dikarya</taxon>
        <taxon>Ascomycota</taxon>
        <taxon>Pezizomycotina</taxon>
        <taxon>Eurotiomycetes</taxon>
        <taxon>Eurotiomycetidae</taxon>
        <taxon>Eurotiales</taxon>
        <taxon>Aspergillaceae</taxon>
        <taxon>Penicillium</taxon>
    </lineage>
</organism>
<dbReference type="GO" id="GO:0140297">
    <property type="term" value="F:DNA-binding transcription factor binding"/>
    <property type="evidence" value="ECO:0007669"/>
    <property type="project" value="TreeGrafter"/>
</dbReference>
<keyword evidence="4" id="KW-0539">Nucleus</keyword>
<reference evidence="8" key="1">
    <citation type="submission" date="2022-12" db="EMBL/GenBank/DDBJ databases">
        <authorList>
            <person name="Petersen C."/>
        </authorList>
    </citation>
    <scope>NUCLEOTIDE SEQUENCE</scope>
    <source>
        <strain evidence="8">IBT 17660</strain>
    </source>
</reference>
<dbReference type="CDD" id="cd05299">
    <property type="entry name" value="CtBP_dh"/>
    <property type="match status" value="1"/>
</dbReference>
<evidence type="ECO:0000256" key="2">
    <source>
        <dbReference type="ARBA" id="ARBA00005854"/>
    </source>
</evidence>
<accession>A0A9X0BK72</accession>
<dbReference type="InterPro" id="IPR006139">
    <property type="entry name" value="D-isomer_2_OHA_DH_cat_dom"/>
</dbReference>
<sequence>MGSTTPIYTIVQADGLYPDDIVEQEILKPRDGEQFLISYKQAYLSPPGMADQKPWAQMDQDLRDQVDGIMVLKMTFTAEDLALFPRLKVIVRMGVGYDLLDRDALASRGVVVCNVPDYGTEEIADHAIALALSLRRGIIEHHERQRNSPPAPWLYIDSSLVGRLRDATFGILGFGRIGMAAAMRAKAFGWKVLFYDPYVPNGIEKSMGVERTRDIHELFSRSTTLSIHCPSTRETRGLVRYDLLRLMPKGAIVVNTARGDVVDFDGLERAMREDIISGAGLDVVPLEPIPDDDVHPLIQAYRRKETWLEGRLVITPHTAFYSPEAYDEIRVKSVESWSKDGVTPLTGVLFRFLERGLCFVNLAIEMDAE</sequence>
<dbReference type="Pfam" id="PF02826">
    <property type="entry name" value="2-Hacid_dh_C"/>
    <property type="match status" value="1"/>
</dbReference>
<dbReference type="SUPFAM" id="SSF52283">
    <property type="entry name" value="Formate/glycerate dehydrogenase catalytic domain-like"/>
    <property type="match status" value="1"/>
</dbReference>
<evidence type="ECO:0000256" key="5">
    <source>
        <dbReference type="RuleBase" id="RU003719"/>
    </source>
</evidence>